<dbReference type="Gene3D" id="3.30.160.60">
    <property type="entry name" value="Classic Zinc Finger"/>
    <property type="match status" value="2"/>
</dbReference>
<feature type="compositionally biased region" description="Low complexity" evidence="10">
    <location>
        <begin position="187"/>
        <end position="196"/>
    </location>
</feature>
<evidence type="ECO:0000256" key="10">
    <source>
        <dbReference type="SAM" id="MobiDB-lite"/>
    </source>
</evidence>
<dbReference type="InterPro" id="IPR036236">
    <property type="entry name" value="Znf_C2H2_sf"/>
</dbReference>
<proteinExistence type="predicted"/>
<evidence type="ECO:0000256" key="5">
    <source>
        <dbReference type="ARBA" id="ARBA00022833"/>
    </source>
</evidence>
<dbReference type="EMBL" id="CAXIPR030001415">
    <property type="protein sequence ID" value="CAM0148589.1"/>
    <property type="molecule type" value="Genomic_DNA"/>
</dbReference>
<dbReference type="InterPro" id="IPR058196">
    <property type="entry name" value="zf-C2H2_STOP1/2_C"/>
</dbReference>
<evidence type="ECO:0000259" key="11">
    <source>
        <dbReference type="PROSITE" id="PS50157"/>
    </source>
</evidence>
<dbReference type="SMART" id="SM00355">
    <property type="entry name" value="ZnF_C2H2"/>
    <property type="match status" value="3"/>
</dbReference>
<sequence length="435" mass="46722">MPLLSPLTANSISSSSQIKLSVGFISHAQNRKLLNKPAEIEKIASMIGGGGGGNPYFVQNQQHLFQQHALDGMDGGGFMEPGPPPPPASDSADAHCHALLYNLSVLREKVQQLQPLVGLAVEHGGPVAAVSSAGAVIQEIITAASSMLYAFQQLCSSHHHGGAGGGAPQQSSSTTPAAADNIVMQQQWHPPQQQQQQHHRQQHVHAKQTAVAEEDGHGGGTIIELDAAELLAKYTHYCQVCGKGFKRDANLRMHMRAHGDEYKSSAALANPAKAIIKAAGGGGDQGGDGGAAGSSSTTRIRSYYSCPQEGCRWNRKHAKFQPLKSVICAKNHYKRSHCPKMYVCNRCNRKHFSVLSDLRTHEKHCGDHRWLCSCGTSFSRKDKLIGHLALFTGHQPAVPLVDRQSSNAKRSSSTATHHLGTIDDVYLSSQLASQQ</sequence>
<keyword evidence="4 9" id="KW-0863">Zinc-finger</keyword>
<reference evidence="12" key="1">
    <citation type="submission" date="2024-10" db="EMBL/GenBank/DDBJ databases">
        <authorList>
            <person name="Ryan C."/>
        </authorList>
    </citation>
    <scope>NUCLEOTIDE SEQUENCE [LARGE SCALE GENOMIC DNA]</scope>
</reference>
<dbReference type="InterPro" id="IPR044300">
    <property type="entry name" value="STOP1/2"/>
</dbReference>
<gene>
    <name evidence="12" type="ORF">URODEC1_LOCUS121870</name>
</gene>
<keyword evidence="6" id="KW-0805">Transcription regulation</keyword>
<feature type="region of interest" description="Disordered" evidence="10">
    <location>
        <begin position="187"/>
        <end position="214"/>
    </location>
</feature>
<accession>A0ABC9H1D5</accession>
<feature type="domain" description="C2H2-type" evidence="11">
    <location>
        <begin position="236"/>
        <end position="263"/>
    </location>
</feature>
<dbReference type="AlphaFoldDB" id="A0ABC9H1D5"/>
<dbReference type="PANTHER" id="PTHR46352:SF8">
    <property type="entry name" value="PROTEIN SENSITIVE TO PROTON RHIZOTOXICITY 2"/>
    <property type="match status" value="1"/>
</dbReference>
<dbReference type="SUPFAM" id="SSF57667">
    <property type="entry name" value="beta-beta-alpha zinc fingers"/>
    <property type="match status" value="1"/>
</dbReference>
<organism evidence="12 13">
    <name type="scientific">Urochloa decumbens</name>
    <dbReference type="NCBI Taxonomy" id="240449"/>
    <lineage>
        <taxon>Eukaryota</taxon>
        <taxon>Viridiplantae</taxon>
        <taxon>Streptophyta</taxon>
        <taxon>Embryophyta</taxon>
        <taxon>Tracheophyta</taxon>
        <taxon>Spermatophyta</taxon>
        <taxon>Magnoliopsida</taxon>
        <taxon>Liliopsida</taxon>
        <taxon>Poales</taxon>
        <taxon>Poaceae</taxon>
        <taxon>PACMAD clade</taxon>
        <taxon>Panicoideae</taxon>
        <taxon>Panicodae</taxon>
        <taxon>Paniceae</taxon>
        <taxon>Melinidinae</taxon>
        <taxon>Urochloa</taxon>
    </lineage>
</organism>
<feature type="compositionally biased region" description="Basic residues" evidence="10">
    <location>
        <begin position="197"/>
        <end position="206"/>
    </location>
</feature>
<evidence type="ECO:0000256" key="1">
    <source>
        <dbReference type="ARBA" id="ARBA00004123"/>
    </source>
</evidence>
<keyword evidence="7" id="KW-0804">Transcription</keyword>
<evidence type="ECO:0000256" key="9">
    <source>
        <dbReference type="PROSITE-ProRule" id="PRU00042"/>
    </source>
</evidence>
<comment type="subcellular location">
    <subcellularLocation>
        <location evidence="1">Nucleus</location>
    </subcellularLocation>
</comment>
<comment type="caution">
    <text evidence="12">The sequence shown here is derived from an EMBL/GenBank/DDBJ whole genome shotgun (WGS) entry which is preliminary data.</text>
</comment>
<dbReference type="PROSITE" id="PS00028">
    <property type="entry name" value="ZINC_FINGER_C2H2_1"/>
    <property type="match status" value="1"/>
</dbReference>
<keyword evidence="3" id="KW-0677">Repeat</keyword>
<evidence type="ECO:0000313" key="12">
    <source>
        <dbReference type="EMBL" id="CAM0148589.1"/>
    </source>
</evidence>
<dbReference type="Proteomes" id="UP001497457">
    <property type="component" value="Unassembled WGS sequence"/>
</dbReference>
<keyword evidence="2" id="KW-0479">Metal-binding</keyword>
<feature type="domain" description="C2H2-type" evidence="11">
    <location>
        <begin position="363"/>
        <end position="396"/>
    </location>
</feature>
<keyword evidence="13" id="KW-1185">Reference proteome</keyword>
<evidence type="ECO:0000256" key="2">
    <source>
        <dbReference type="ARBA" id="ARBA00022723"/>
    </source>
</evidence>
<evidence type="ECO:0000256" key="8">
    <source>
        <dbReference type="ARBA" id="ARBA00023242"/>
    </source>
</evidence>
<name>A0ABC9H1D5_9POAL</name>
<dbReference type="InterPro" id="IPR013087">
    <property type="entry name" value="Znf_C2H2_type"/>
</dbReference>
<dbReference type="PROSITE" id="PS50157">
    <property type="entry name" value="ZINC_FINGER_C2H2_2"/>
    <property type="match status" value="2"/>
</dbReference>
<keyword evidence="5" id="KW-0862">Zinc</keyword>
<evidence type="ECO:0000256" key="7">
    <source>
        <dbReference type="ARBA" id="ARBA00023163"/>
    </source>
</evidence>
<dbReference type="InterPro" id="IPR059161">
    <property type="entry name" value="Znf-C2H2_STOP1/2_3rd"/>
</dbReference>
<evidence type="ECO:0000256" key="4">
    <source>
        <dbReference type="ARBA" id="ARBA00022771"/>
    </source>
</evidence>
<dbReference type="PANTHER" id="PTHR46352">
    <property type="entry name" value="PROTEIN SENSITIVE TO PROTON RHIZOTOXICITY 1"/>
    <property type="match status" value="1"/>
</dbReference>
<evidence type="ECO:0000313" key="13">
    <source>
        <dbReference type="Proteomes" id="UP001497457"/>
    </source>
</evidence>
<dbReference type="GO" id="GO:0005634">
    <property type="term" value="C:nucleus"/>
    <property type="evidence" value="ECO:0007669"/>
    <property type="project" value="UniProtKB-SubCell"/>
</dbReference>
<dbReference type="Pfam" id="PF23118">
    <property type="entry name" value="zf-C2H2_STOP2_C"/>
    <property type="match status" value="1"/>
</dbReference>
<keyword evidence="8" id="KW-0539">Nucleus</keyword>
<dbReference type="GO" id="GO:0008270">
    <property type="term" value="F:zinc ion binding"/>
    <property type="evidence" value="ECO:0007669"/>
    <property type="project" value="UniProtKB-KW"/>
</dbReference>
<evidence type="ECO:0000256" key="3">
    <source>
        <dbReference type="ARBA" id="ARBA00022737"/>
    </source>
</evidence>
<dbReference type="FunFam" id="3.30.160.60:FF:000145">
    <property type="entry name" value="Zinc finger protein 574"/>
    <property type="match status" value="1"/>
</dbReference>
<protein>
    <recommendedName>
        <fullName evidence="11">C2H2-type domain-containing protein</fullName>
    </recommendedName>
</protein>
<dbReference type="Pfam" id="PF23115">
    <property type="entry name" value="zf-C2H2_STOP2_3rd"/>
    <property type="match status" value="1"/>
</dbReference>
<evidence type="ECO:0000256" key="6">
    <source>
        <dbReference type="ARBA" id="ARBA00023015"/>
    </source>
</evidence>